<dbReference type="AlphaFoldDB" id="F0X1S7"/>
<accession>F0X1S7</accession>
<evidence type="ECO:0000256" key="2">
    <source>
        <dbReference type="SAM" id="MobiDB-lite"/>
    </source>
</evidence>
<feature type="coiled-coil region" evidence="1">
    <location>
        <begin position="155"/>
        <end position="182"/>
    </location>
</feature>
<keyword evidence="1" id="KW-0175">Coiled coil</keyword>
<name>F0X1S7_9STRA</name>
<proteinExistence type="predicted"/>
<gene>
    <name evidence="3" type="primary">AlNc14C678G12392</name>
    <name evidence="3" type="ORF">ALNC14_139240</name>
</gene>
<sequence length="209" mass="22573">MHATRTTTKKAAWNASTRTLKPTTNTATNSATLSTTKRVGGGYIAPERTARATRNTISTVVTRVGSGSISRTRRKVFTESNQPRLQPNIACIAAQSNIDRIGSVMATQSTTALVSAQSTTRSPKSWTQSAVDRVGSGVLVQNVENLASLSLLDELNRVKKINAELSKALEDKTAQLDRALKDISGLIMANQKVSKRLESTRIEKEVCQS</sequence>
<protein>
    <submittedName>
        <fullName evidence="3">AlNc14C678G12392 protein</fullName>
    </submittedName>
</protein>
<feature type="region of interest" description="Disordered" evidence="2">
    <location>
        <begin position="1"/>
        <end position="28"/>
    </location>
</feature>
<dbReference type="EMBL" id="FR824664">
    <property type="protein sequence ID" value="CCA27780.1"/>
    <property type="molecule type" value="Genomic_DNA"/>
</dbReference>
<dbReference type="HOGENOM" id="CLU_1317501_0_0_1"/>
<organism evidence="3">
    <name type="scientific">Albugo laibachii Nc14</name>
    <dbReference type="NCBI Taxonomy" id="890382"/>
    <lineage>
        <taxon>Eukaryota</taxon>
        <taxon>Sar</taxon>
        <taxon>Stramenopiles</taxon>
        <taxon>Oomycota</taxon>
        <taxon>Peronosporomycetes</taxon>
        <taxon>Albuginales</taxon>
        <taxon>Albuginaceae</taxon>
        <taxon>Albugo</taxon>
    </lineage>
</organism>
<reference evidence="3" key="1">
    <citation type="journal article" date="2011" name="PLoS Biol.">
        <title>Gene gain and loss during evolution of obligate parasitism in the white rust pathogen of Arabidopsis thaliana.</title>
        <authorList>
            <person name="Kemen E."/>
            <person name="Gardiner A."/>
            <person name="Schultz-Larsen T."/>
            <person name="Kemen A.C."/>
            <person name="Balmuth A.L."/>
            <person name="Robert-Seilaniantz A."/>
            <person name="Bailey K."/>
            <person name="Holub E."/>
            <person name="Studholme D.J."/>
            <person name="Maclean D."/>
            <person name="Jones J.D."/>
        </authorList>
    </citation>
    <scope>NUCLEOTIDE SEQUENCE</scope>
</reference>
<evidence type="ECO:0000313" key="3">
    <source>
        <dbReference type="EMBL" id="CCA27780.1"/>
    </source>
</evidence>
<reference evidence="3" key="2">
    <citation type="submission" date="2011-02" db="EMBL/GenBank/DDBJ databases">
        <authorList>
            <person name="MacLean D."/>
        </authorList>
    </citation>
    <scope>NUCLEOTIDE SEQUENCE</scope>
</reference>
<evidence type="ECO:0000256" key="1">
    <source>
        <dbReference type="SAM" id="Coils"/>
    </source>
</evidence>